<reference evidence="4 5" key="1">
    <citation type="submission" date="2016-05" db="EMBL/GenBank/DDBJ databases">
        <title>Genome sequencing reveals origins of a unique bacterial endosymbiosis in the earliest lineages of terrestrial Fungi.</title>
        <authorList>
            <consortium name="DOE Joint Genome Institute"/>
            <person name="Uehling J."/>
            <person name="Gryganskyi A."/>
            <person name="Hameed K."/>
            <person name="Tschaplinski T."/>
            <person name="Misztal P."/>
            <person name="Wu S."/>
            <person name="Desiro A."/>
            <person name="Vande Pol N."/>
            <person name="Du Z.-Y."/>
            <person name="Zienkiewicz A."/>
            <person name="Zienkiewicz K."/>
            <person name="Morin E."/>
            <person name="Tisserant E."/>
            <person name="Splivallo R."/>
            <person name="Hainaut M."/>
            <person name="Henrissat B."/>
            <person name="Ohm R."/>
            <person name="Kuo A."/>
            <person name="Yan J."/>
            <person name="Lipzen A."/>
            <person name="Nolan M."/>
            <person name="Labutti K."/>
            <person name="Barry K."/>
            <person name="Goldstein A."/>
            <person name="Labbe J."/>
            <person name="Schadt C."/>
            <person name="Tuskan G."/>
            <person name="Grigoriev I."/>
            <person name="Martin F."/>
            <person name="Vilgalys R."/>
            <person name="Bonito G."/>
        </authorList>
    </citation>
    <scope>NUCLEOTIDE SEQUENCE [LARGE SCALE GENOMIC DNA]</scope>
    <source>
        <strain evidence="4 5">AG-77</strain>
    </source>
</reference>
<feature type="domain" description="Yeast cell wall synthesis Kre9/Knh1-like N-terminal" evidence="3">
    <location>
        <begin position="82"/>
        <end position="174"/>
    </location>
</feature>
<evidence type="ECO:0000259" key="3">
    <source>
        <dbReference type="Pfam" id="PF10342"/>
    </source>
</evidence>
<sequence length="236" mass="23779">LSLASHSHSTQKTHSSVHTLSLPSIHSASLVTGTSNLHPSPLLSFSTLPPLYTKMKSFITFAATASLLLGTVVSADMLQINNPTDGTVWKTGVPNFVGWTGNCASMGNDAKAVKVDLVNGPSTAVRYVATLGTLDCSGSNTRADMTVPSTVASGEYAIVVRTSPQQSYTNAFKIENPDQPASPAPGTDPSQPGAGAGTGTNPAGGSTTTPSGAAGALAPSVLLAASAVAALAFQLL</sequence>
<dbReference type="OrthoDB" id="2423596at2759"/>
<dbReference type="AlphaFoldDB" id="A0A197KBV0"/>
<feature type="compositionally biased region" description="Low complexity" evidence="2">
    <location>
        <begin position="199"/>
        <end position="211"/>
    </location>
</feature>
<proteinExistence type="predicted"/>
<accession>A0A197KBV0</accession>
<dbReference type="EMBL" id="KV442019">
    <property type="protein sequence ID" value="OAQ33869.1"/>
    <property type="molecule type" value="Genomic_DNA"/>
</dbReference>
<evidence type="ECO:0000313" key="5">
    <source>
        <dbReference type="Proteomes" id="UP000078512"/>
    </source>
</evidence>
<name>A0A197KBV0_9FUNG</name>
<keyword evidence="5" id="KW-1185">Reference proteome</keyword>
<evidence type="ECO:0000313" key="4">
    <source>
        <dbReference type="EMBL" id="OAQ33869.1"/>
    </source>
</evidence>
<feature type="non-terminal residue" evidence="4">
    <location>
        <position position="1"/>
    </location>
</feature>
<keyword evidence="1" id="KW-0732">Signal</keyword>
<evidence type="ECO:0000256" key="2">
    <source>
        <dbReference type="SAM" id="MobiDB-lite"/>
    </source>
</evidence>
<gene>
    <name evidence="4" type="ORF">K457DRAFT_1899684</name>
</gene>
<dbReference type="InterPro" id="IPR018466">
    <property type="entry name" value="Kre9/Knh1-like_N"/>
</dbReference>
<protein>
    <recommendedName>
        <fullName evidence="3">Yeast cell wall synthesis Kre9/Knh1-like N-terminal domain-containing protein</fullName>
    </recommendedName>
</protein>
<dbReference type="Pfam" id="PF10342">
    <property type="entry name" value="Kre9_KNH"/>
    <property type="match status" value="1"/>
</dbReference>
<dbReference type="Proteomes" id="UP000078512">
    <property type="component" value="Unassembled WGS sequence"/>
</dbReference>
<organism evidence="4 5">
    <name type="scientific">Linnemannia elongata AG-77</name>
    <dbReference type="NCBI Taxonomy" id="1314771"/>
    <lineage>
        <taxon>Eukaryota</taxon>
        <taxon>Fungi</taxon>
        <taxon>Fungi incertae sedis</taxon>
        <taxon>Mucoromycota</taxon>
        <taxon>Mortierellomycotina</taxon>
        <taxon>Mortierellomycetes</taxon>
        <taxon>Mortierellales</taxon>
        <taxon>Mortierellaceae</taxon>
        <taxon>Linnemannia</taxon>
    </lineage>
</organism>
<evidence type="ECO:0000256" key="1">
    <source>
        <dbReference type="ARBA" id="ARBA00022729"/>
    </source>
</evidence>
<feature type="region of interest" description="Disordered" evidence="2">
    <location>
        <begin position="173"/>
        <end position="211"/>
    </location>
</feature>